<dbReference type="InterPro" id="IPR027417">
    <property type="entry name" value="P-loop_NTPase"/>
</dbReference>
<dbReference type="PATRIC" id="fig|1618440.3.peg.205"/>
<dbReference type="SUPFAM" id="SSF52540">
    <property type="entry name" value="P-loop containing nucleoside triphosphate hydrolases"/>
    <property type="match status" value="1"/>
</dbReference>
<dbReference type="InterPro" id="IPR025420">
    <property type="entry name" value="DUF4143"/>
</dbReference>
<dbReference type="Proteomes" id="UP000033908">
    <property type="component" value="Unassembled WGS sequence"/>
</dbReference>
<evidence type="ECO:0000313" key="4">
    <source>
        <dbReference type="Proteomes" id="UP000033908"/>
    </source>
</evidence>
<reference evidence="3 4" key="1">
    <citation type="journal article" date="2015" name="Nature">
        <title>rRNA introns, odd ribosomes, and small enigmatic genomes across a large radiation of phyla.</title>
        <authorList>
            <person name="Brown C.T."/>
            <person name="Hug L.A."/>
            <person name="Thomas B.C."/>
            <person name="Sharon I."/>
            <person name="Castelle C.J."/>
            <person name="Singh A."/>
            <person name="Wilkins M.J."/>
            <person name="Williams K.H."/>
            <person name="Banfield J.F."/>
        </authorList>
    </citation>
    <scope>NUCLEOTIDE SEQUENCE [LARGE SCALE GENOMIC DNA]</scope>
</reference>
<feature type="domain" description="DUF4143" evidence="2">
    <location>
        <begin position="215"/>
        <end position="357"/>
    </location>
</feature>
<dbReference type="AlphaFoldDB" id="A0A0G0XL25"/>
<accession>A0A0G0XL25</accession>
<name>A0A0G0XL25_9BACT</name>
<evidence type="ECO:0000259" key="1">
    <source>
        <dbReference type="Pfam" id="PF13173"/>
    </source>
</evidence>
<evidence type="ECO:0008006" key="5">
    <source>
        <dbReference type="Google" id="ProtNLM"/>
    </source>
</evidence>
<evidence type="ECO:0000259" key="2">
    <source>
        <dbReference type="Pfam" id="PF13635"/>
    </source>
</evidence>
<comment type="caution">
    <text evidence="3">The sequence shown here is derived from an EMBL/GenBank/DDBJ whole genome shotgun (WGS) entry which is preliminary data.</text>
</comment>
<sequence length="667" mass="77724">MKQFLNDLLKNWWNNPLPEIKTRDVNLLSYFDPNVRKIISVVGFRRVGKTFTLLDFAQKYGKDKCVYINFEDERVPKKTEVLTQLIDVLTELKGKQPLVLLMDEIQEIPNWSIWARRINETTQHRLILSGSSSKLSSREIPTELRGQTITVPMFPLNWDEFLRFKKMDINIFPHPQVLNLLREFLTYGGLPEIVLAEEGRRSLILLDYLSSFVNRDIVERYKLRNKEAFGDLLRLLPNTRNYTYSKLANSLKSIGHTLTKATVIRYMQWLEWSFFVSRLEAFSANVKERIQTPKKSYLVDNFFSTQFSSSFSANYGHLLEQAVFHKLHVQNMWDPRYELTYWKDFSGNEVDFIVLYNKVVKELIQVTFASDIQEVQERETKALVKAAKALHQTSGTIITWDVEQTNVIGGIKITYRPLWKWLTTITTTNKEIVIPDNIPVLDVEPNLGGTGGPEGHFVHFQAINIGEKVAIDCRWGIRGFAYEWTSPEAFILRPSDKKKLEYKISDQRLFNQFVPELNIFFEYKDNRGMGYFTRRELILEKVPSGSFYNITGVGVFHPAVILRDSKIRYISSPYLRDNNLIHTVDVDVEDDNEMKRIHIGISDVLVKHFGFSEYELEAAFSELVQRKVRNMLREGKLQDHVFSSKEMPEKSLSGFEAYKALRDSLDQ</sequence>
<feature type="domain" description="AAA" evidence="1">
    <location>
        <begin position="36"/>
        <end position="162"/>
    </location>
</feature>
<dbReference type="EMBL" id="LCAJ01000004">
    <property type="protein sequence ID" value="KKR88412.1"/>
    <property type="molecule type" value="Genomic_DNA"/>
</dbReference>
<evidence type="ECO:0000313" key="3">
    <source>
        <dbReference type="EMBL" id="KKR88412.1"/>
    </source>
</evidence>
<dbReference type="Pfam" id="PF13173">
    <property type="entry name" value="AAA_14"/>
    <property type="match status" value="1"/>
</dbReference>
<dbReference type="Pfam" id="PF13635">
    <property type="entry name" value="DUF4143"/>
    <property type="match status" value="1"/>
</dbReference>
<dbReference type="PANTHER" id="PTHR33295:SF8">
    <property type="entry name" value="AAA+ ATPASE DOMAIN-CONTAINING PROTEIN"/>
    <property type="match status" value="1"/>
</dbReference>
<proteinExistence type="predicted"/>
<organism evidence="3 4">
    <name type="scientific">Candidatus Gottesmanbacteria bacterium GW2011_GWA2_41_12</name>
    <dbReference type="NCBI Taxonomy" id="1618440"/>
    <lineage>
        <taxon>Bacteria</taxon>
        <taxon>Candidatus Gottesmaniibacteriota</taxon>
    </lineage>
</organism>
<gene>
    <name evidence="3" type="ORF">UU37_C0004G0030</name>
</gene>
<protein>
    <recommendedName>
        <fullName evidence="5">AAA+ ATPase domain-containing protein</fullName>
    </recommendedName>
</protein>
<dbReference type="InterPro" id="IPR041682">
    <property type="entry name" value="AAA_14"/>
</dbReference>
<dbReference type="PANTHER" id="PTHR33295">
    <property type="entry name" value="ATPASE"/>
    <property type="match status" value="1"/>
</dbReference>